<dbReference type="EMBL" id="LAVA02000083">
    <property type="protein sequence ID" value="OIJ64252.1"/>
    <property type="molecule type" value="Genomic_DNA"/>
</dbReference>
<proteinExistence type="predicted"/>
<evidence type="ECO:0008006" key="4">
    <source>
        <dbReference type="Google" id="ProtNLM"/>
    </source>
</evidence>
<feature type="chain" id="PRO_5038763785" description="Tat pathway signal sequence domain protein" evidence="1">
    <location>
        <begin position="26"/>
        <end position="150"/>
    </location>
</feature>
<gene>
    <name evidence="2" type="ORF">WN71_029225</name>
</gene>
<comment type="caution">
    <text evidence="2">The sequence shown here is derived from an EMBL/GenBank/DDBJ whole genome shotgun (WGS) entry which is preliminary data.</text>
</comment>
<dbReference type="Pfam" id="PF18968">
    <property type="entry name" value="DUF5707"/>
    <property type="match status" value="1"/>
</dbReference>
<dbReference type="Proteomes" id="UP000034196">
    <property type="component" value="Unassembled WGS sequence"/>
</dbReference>
<organism evidence="2 3">
    <name type="scientific">Streptomyces mangrovisoli</name>
    <dbReference type="NCBI Taxonomy" id="1428628"/>
    <lineage>
        <taxon>Bacteria</taxon>
        <taxon>Bacillati</taxon>
        <taxon>Actinomycetota</taxon>
        <taxon>Actinomycetes</taxon>
        <taxon>Kitasatosporales</taxon>
        <taxon>Streptomycetaceae</taxon>
        <taxon>Streptomyces</taxon>
    </lineage>
</organism>
<dbReference type="STRING" id="1428628.WN71_029225"/>
<dbReference type="InterPro" id="IPR043761">
    <property type="entry name" value="DUF5707"/>
</dbReference>
<dbReference type="RefSeq" id="WP_046592673.1">
    <property type="nucleotide sequence ID" value="NZ_LAVA02000083.1"/>
</dbReference>
<keyword evidence="1" id="KW-0732">Signal</keyword>
<evidence type="ECO:0000256" key="1">
    <source>
        <dbReference type="SAM" id="SignalP"/>
    </source>
</evidence>
<sequence>MSRRTAVALAAGVVALGGASAFAFAHGGDQSPALAHTTARYTAPDGDRAGSLTFATDATASSGVKKVNVLPWPKSSSFAKMGLTAKDMADADQAVCKPAGGHTVHCTFSVKVTAADAASSPHGAWHMAVLVTAKDGTTTLDTKAADFSVR</sequence>
<name>A0A1J4NRN1_9ACTN</name>
<reference evidence="2" key="1">
    <citation type="submission" date="2016-10" db="EMBL/GenBank/DDBJ databases">
        <title>Genome sequence of Streptomyces mangrovisoli MUSC 149.</title>
        <authorList>
            <person name="Lee L.-H."/>
            <person name="Ser H.-L."/>
        </authorList>
    </citation>
    <scope>NUCLEOTIDE SEQUENCE [LARGE SCALE GENOMIC DNA]</scope>
    <source>
        <strain evidence="2">MUSC 149</strain>
    </source>
</reference>
<dbReference type="AlphaFoldDB" id="A0A1J4NRN1"/>
<evidence type="ECO:0000313" key="2">
    <source>
        <dbReference type="EMBL" id="OIJ64252.1"/>
    </source>
</evidence>
<evidence type="ECO:0000313" key="3">
    <source>
        <dbReference type="Proteomes" id="UP000034196"/>
    </source>
</evidence>
<dbReference type="OrthoDB" id="4329576at2"/>
<protein>
    <recommendedName>
        <fullName evidence="4">Tat pathway signal sequence domain protein</fullName>
    </recommendedName>
</protein>
<feature type="signal peptide" evidence="1">
    <location>
        <begin position="1"/>
        <end position="25"/>
    </location>
</feature>
<accession>A0A1J4NRN1</accession>
<keyword evidence="3" id="KW-1185">Reference proteome</keyword>